<dbReference type="AlphaFoldDB" id="M6VLL2"/>
<dbReference type="InterPro" id="IPR036930">
    <property type="entry name" value="WGR_dom_sf"/>
</dbReference>
<sequence length="350" mass="39194">MKLYLNNKSGKFWTTEINGKNLTTTFGKIGTEGTTKTEKFESEDKCSLEAEKRLSQKLSAGYIEEKDPSFKSLNKPVETWAAEFALKKPEENLFFQTAEEAFKQFGPNYYDCNHKKILALKNFIIQPKYSGAVLRTLSQGVERIFNRKSIPTDNDAAVSATAVVLAFYPSPAQAVGEVLLDWYTKIRKQRKRLWSAQGNIALALAVHQYLPAVPFLTEALDFNPENSTERQRECYAAFVLNGDIATPLKYLESSVSGKLTWGHAYLAACLADQGATSALQILEALQVSAKNEDIADAFLEAIRRLKTEPISAVGDRMIWMLGIMTNKDIQLGNCTDNVFHRNFDGVKYAE</sequence>
<comment type="caution">
    <text evidence="2">The sequence shown here is derived from an EMBL/GenBank/DDBJ whole genome shotgun (WGS) entry which is preliminary data.</text>
</comment>
<dbReference type="InterPro" id="IPR049809">
    <property type="entry name" value="YehF/YfeS-like_WGR"/>
</dbReference>
<evidence type="ECO:0000313" key="3">
    <source>
        <dbReference type="Proteomes" id="UP000012149"/>
    </source>
</evidence>
<feature type="domain" description="WGR" evidence="1">
    <location>
        <begin position="1"/>
        <end position="77"/>
    </location>
</feature>
<dbReference type="Pfam" id="PF05406">
    <property type="entry name" value="WGR"/>
    <property type="match status" value="1"/>
</dbReference>
<dbReference type="PROSITE" id="PS51977">
    <property type="entry name" value="WGR"/>
    <property type="match status" value="1"/>
</dbReference>
<organism evidence="2 3">
    <name type="scientific">Leptospira santarosai str. CBC1416</name>
    <dbReference type="NCBI Taxonomy" id="1193059"/>
    <lineage>
        <taxon>Bacteria</taxon>
        <taxon>Pseudomonadati</taxon>
        <taxon>Spirochaetota</taxon>
        <taxon>Spirochaetia</taxon>
        <taxon>Leptospirales</taxon>
        <taxon>Leptospiraceae</taxon>
        <taxon>Leptospira</taxon>
    </lineage>
</organism>
<dbReference type="CDD" id="cd07996">
    <property type="entry name" value="WGR_MMR_like"/>
    <property type="match status" value="1"/>
</dbReference>
<accession>M6VLL2</accession>
<reference evidence="2 3" key="1">
    <citation type="submission" date="2013-01" db="EMBL/GenBank/DDBJ databases">
        <authorList>
            <person name="Harkins D.M."/>
            <person name="Durkin A.S."/>
            <person name="Brinkac L.M."/>
            <person name="Haft D.H."/>
            <person name="Selengut J.D."/>
            <person name="Sanka R."/>
            <person name="DePew J."/>
            <person name="Purushe J."/>
            <person name="Matthias M.A."/>
            <person name="Vinetz J.M."/>
            <person name="Sutton G.G."/>
            <person name="Nierman W.C."/>
            <person name="Fouts D.E."/>
        </authorList>
    </citation>
    <scope>NUCLEOTIDE SEQUENCE [LARGE SCALE GENOMIC DNA]</scope>
    <source>
        <strain evidence="2 3">CBC1416</strain>
    </source>
</reference>
<evidence type="ECO:0000313" key="2">
    <source>
        <dbReference type="EMBL" id="EMO57710.1"/>
    </source>
</evidence>
<dbReference type="SUPFAM" id="SSF142921">
    <property type="entry name" value="WGR domain-like"/>
    <property type="match status" value="1"/>
</dbReference>
<protein>
    <submittedName>
        <fullName evidence="2">WGR domain protein</fullName>
    </submittedName>
</protein>
<dbReference type="SMART" id="SM00773">
    <property type="entry name" value="WGR"/>
    <property type="match status" value="1"/>
</dbReference>
<proteinExistence type="predicted"/>
<dbReference type="Proteomes" id="UP000012149">
    <property type="component" value="Unassembled WGS sequence"/>
</dbReference>
<name>M6VLL2_9LEPT</name>
<evidence type="ECO:0000259" key="1">
    <source>
        <dbReference type="PROSITE" id="PS51977"/>
    </source>
</evidence>
<dbReference type="InterPro" id="IPR008893">
    <property type="entry name" value="WGR_domain"/>
</dbReference>
<dbReference type="EMBL" id="AKWE02000108">
    <property type="protein sequence ID" value="EMO57710.1"/>
    <property type="molecule type" value="Genomic_DNA"/>
</dbReference>
<dbReference type="Gene3D" id="2.20.140.10">
    <property type="entry name" value="WGR domain"/>
    <property type="match status" value="1"/>
</dbReference>
<gene>
    <name evidence="2" type="ORF">LEP1GSC161_2432</name>
</gene>